<name>A0A5P8M2M7_9LACO</name>
<evidence type="ECO:0000313" key="2">
    <source>
        <dbReference type="Proteomes" id="UP000326779"/>
    </source>
</evidence>
<dbReference type="KEGG" id="lhb:D1010_03200"/>
<dbReference type="Proteomes" id="UP000326779">
    <property type="component" value="Chromosome"/>
</dbReference>
<protein>
    <submittedName>
        <fullName evidence="1">Uncharacterized protein</fullName>
    </submittedName>
</protein>
<sequence length="85" mass="9735">MQKELLICATKEQSEMYQSKVNDGEIMCVSVNVLLHKDGLSIRHYGVAPALWTQAQYDKPLMRKLVLVTEMLNDGRMRLETPNVN</sequence>
<organism evidence="1 2">
    <name type="scientific">Schleiferilactobacillus harbinensis</name>
    <dbReference type="NCBI Taxonomy" id="304207"/>
    <lineage>
        <taxon>Bacteria</taxon>
        <taxon>Bacillati</taxon>
        <taxon>Bacillota</taxon>
        <taxon>Bacilli</taxon>
        <taxon>Lactobacillales</taxon>
        <taxon>Lactobacillaceae</taxon>
        <taxon>Schleiferilactobacillus</taxon>
    </lineage>
</organism>
<proteinExistence type="predicted"/>
<dbReference type="AlphaFoldDB" id="A0A5P8M2M7"/>
<accession>A0A5P8M2M7</accession>
<dbReference type="EMBL" id="CP045143">
    <property type="protein sequence ID" value="QFR22525.1"/>
    <property type="molecule type" value="Genomic_DNA"/>
</dbReference>
<reference evidence="1 2" key="1">
    <citation type="submission" date="2019-10" db="EMBL/GenBank/DDBJ databases">
        <title>The completed genome of Lactobacillus harbinensis M1.</title>
        <authorList>
            <person name="Zheng Y."/>
        </authorList>
    </citation>
    <scope>NUCLEOTIDE SEQUENCE [LARGE SCALE GENOMIC DNA]</scope>
    <source>
        <strain evidence="1 2">M1</strain>
    </source>
</reference>
<evidence type="ECO:0000313" key="1">
    <source>
        <dbReference type="EMBL" id="QFR22525.1"/>
    </source>
</evidence>
<dbReference type="RefSeq" id="WP_152260216.1">
    <property type="nucleotide sequence ID" value="NZ_CP045143.1"/>
</dbReference>
<gene>
    <name evidence="1" type="ORF">D1010_03200</name>
</gene>